<keyword evidence="4" id="KW-1185">Reference proteome</keyword>
<dbReference type="RefSeq" id="XP_041155754.1">
    <property type="nucleotide sequence ID" value="XM_041307330.1"/>
</dbReference>
<organism evidence="3 4">
    <name type="scientific">Suillus plorans</name>
    <dbReference type="NCBI Taxonomy" id="116603"/>
    <lineage>
        <taxon>Eukaryota</taxon>
        <taxon>Fungi</taxon>
        <taxon>Dikarya</taxon>
        <taxon>Basidiomycota</taxon>
        <taxon>Agaricomycotina</taxon>
        <taxon>Agaricomycetes</taxon>
        <taxon>Agaricomycetidae</taxon>
        <taxon>Boletales</taxon>
        <taxon>Suillineae</taxon>
        <taxon>Suillaceae</taxon>
        <taxon>Suillus</taxon>
    </lineage>
</organism>
<proteinExistence type="predicted"/>
<accession>A0A9P7AFX8</accession>
<feature type="signal peptide" evidence="2">
    <location>
        <begin position="1"/>
        <end position="28"/>
    </location>
</feature>
<dbReference type="AlphaFoldDB" id="A0A9P7AFX8"/>
<evidence type="ECO:0000313" key="4">
    <source>
        <dbReference type="Proteomes" id="UP000719766"/>
    </source>
</evidence>
<evidence type="ECO:0000313" key="3">
    <source>
        <dbReference type="EMBL" id="KAG1788556.1"/>
    </source>
</evidence>
<feature type="region of interest" description="Disordered" evidence="1">
    <location>
        <begin position="27"/>
        <end position="50"/>
    </location>
</feature>
<name>A0A9P7AFX8_9AGAM</name>
<keyword evidence="2" id="KW-0732">Signal</keyword>
<reference evidence="3" key="1">
    <citation type="journal article" date="2020" name="New Phytol.">
        <title>Comparative genomics reveals dynamic genome evolution in host specialist ectomycorrhizal fungi.</title>
        <authorList>
            <person name="Lofgren L.A."/>
            <person name="Nguyen N.H."/>
            <person name="Vilgalys R."/>
            <person name="Ruytinx J."/>
            <person name="Liao H.L."/>
            <person name="Branco S."/>
            <person name="Kuo A."/>
            <person name="LaButti K."/>
            <person name="Lipzen A."/>
            <person name="Andreopoulos W."/>
            <person name="Pangilinan J."/>
            <person name="Riley R."/>
            <person name="Hundley H."/>
            <person name="Na H."/>
            <person name="Barry K."/>
            <person name="Grigoriev I.V."/>
            <person name="Stajich J.E."/>
            <person name="Kennedy P.G."/>
        </authorList>
    </citation>
    <scope>NUCLEOTIDE SEQUENCE</scope>
    <source>
        <strain evidence="3">S12</strain>
    </source>
</reference>
<dbReference type="Proteomes" id="UP000719766">
    <property type="component" value="Unassembled WGS sequence"/>
</dbReference>
<protein>
    <submittedName>
        <fullName evidence="3">Uncharacterized protein</fullName>
    </submittedName>
</protein>
<sequence length="90" mass="9954">MTTFTRLVPIRILTLILALATLATLTEDEPDDEPDDEPQDSNIRATLSKSERTADVRTVFTRNDKEWGAYRNGHLSAAVEAEGHAASLDK</sequence>
<gene>
    <name evidence="3" type="ORF">HD556DRAFT_1447766</name>
</gene>
<evidence type="ECO:0000256" key="1">
    <source>
        <dbReference type="SAM" id="MobiDB-lite"/>
    </source>
</evidence>
<dbReference type="OrthoDB" id="3270175at2759"/>
<comment type="caution">
    <text evidence="3">The sequence shown here is derived from an EMBL/GenBank/DDBJ whole genome shotgun (WGS) entry which is preliminary data.</text>
</comment>
<evidence type="ECO:0000256" key="2">
    <source>
        <dbReference type="SAM" id="SignalP"/>
    </source>
</evidence>
<feature type="chain" id="PRO_5040404530" evidence="2">
    <location>
        <begin position="29"/>
        <end position="90"/>
    </location>
</feature>
<dbReference type="GeneID" id="64601094"/>
<dbReference type="EMBL" id="JABBWE010000067">
    <property type="protein sequence ID" value="KAG1788556.1"/>
    <property type="molecule type" value="Genomic_DNA"/>
</dbReference>
<feature type="compositionally biased region" description="Acidic residues" evidence="1">
    <location>
        <begin position="27"/>
        <end position="39"/>
    </location>
</feature>